<comment type="caution">
    <text evidence="2">The sequence shown here is derived from an EMBL/GenBank/DDBJ whole genome shotgun (WGS) entry which is preliminary data.</text>
</comment>
<sequence length="197" mass="21011">MSAHGLNDEDDQFDNDTGLDALDFDTPEFAEAESDLDALAGYESDGDARDDDGLDAIHEDYTDHEIELDVDDGFGAVDFDDTSEDDVQIPMVQVANPPGTVTVTALLGGSVAQVGLDPKVTELTEAELAAEVRFVAGVAAKKASAIVHVGVVDMLVEQGMSLRDARDFVETNMPFSTPEEAGEADLELIARHAEQPQ</sequence>
<evidence type="ECO:0000313" key="3">
    <source>
        <dbReference type="Proteomes" id="UP001160130"/>
    </source>
</evidence>
<accession>A0ABT6L780</accession>
<keyword evidence="3" id="KW-1185">Reference proteome</keyword>
<organism evidence="2 3">
    <name type="scientific">Mycolicibacterium frederiksbergense</name>
    <dbReference type="NCBI Taxonomy" id="117567"/>
    <lineage>
        <taxon>Bacteria</taxon>
        <taxon>Bacillati</taxon>
        <taxon>Actinomycetota</taxon>
        <taxon>Actinomycetes</taxon>
        <taxon>Mycobacteriales</taxon>
        <taxon>Mycobacteriaceae</taxon>
        <taxon>Mycolicibacterium</taxon>
    </lineage>
</organism>
<name>A0ABT6L780_9MYCO</name>
<dbReference type="EMBL" id="JARXVE010000009">
    <property type="protein sequence ID" value="MDH6198205.1"/>
    <property type="molecule type" value="Genomic_DNA"/>
</dbReference>
<dbReference type="RefSeq" id="WP_280834792.1">
    <property type="nucleotide sequence ID" value="NZ_JARXVE010000009.1"/>
</dbReference>
<dbReference type="Proteomes" id="UP001160130">
    <property type="component" value="Unassembled WGS sequence"/>
</dbReference>
<feature type="region of interest" description="Disordered" evidence="1">
    <location>
        <begin position="1"/>
        <end position="55"/>
    </location>
</feature>
<evidence type="ECO:0008006" key="4">
    <source>
        <dbReference type="Google" id="ProtNLM"/>
    </source>
</evidence>
<protein>
    <recommendedName>
        <fullName evidence="4">YbaB/EbfC family DNA-binding protein</fullName>
    </recommendedName>
</protein>
<reference evidence="2 3" key="1">
    <citation type="submission" date="2023-04" db="EMBL/GenBank/DDBJ databases">
        <title>Forest soil microbial communities from Buena Vista Peninsula, Colon Province, Panama.</title>
        <authorList>
            <person name="Bouskill N."/>
        </authorList>
    </citation>
    <scope>NUCLEOTIDE SEQUENCE [LARGE SCALE GENOMIC DNA]</scope>
    <source>
        <strain evidence="2 3">AC80</strain>
    </source>
</reference>
<feature type="compositionally biased region" description="Acidic residues" evidence="1">
    <location>
        <begin position="22"/>
        <end position="36"/>
    </location>
</feature>
<gene>
    <name evidence="2" type="ORF">M2272_004864</name>
</gene>
<proteinExistence type="predicted"/>
<feature type="compositionally biased region" description="Acidic residues" evidence="1">
    <location>
        <begin position="44"/>
        <end position="54"/>
    </location>
</feature>
<evidence type="ECO:0000313" key="2">
    <source>
        <dbReference type="EMBL" id="MDH6198205.1"/>
    </source>
</evidence>
<evidence type="ECO:0000256" key="1">
    <source>
        <dbReference type="SAM" id="MobiDB-lite"/>
    </source>
</evidence>